<dbReference type="SUPFAM" id="SSF102588">
    <property type="entry name" value="LmbE-like"/>
    <property type="match status" value="1"/>
</dbReference>
<evidence type="ECO:0000313" key="4">
    <source>
        <dbReference type="Proteomes" id="UP000520767"/>
    </source>
</evidence>
<evidence type="ECO:0000256" key="1">
    <source>
        <dbReference type="ARBA" id="ARBA00022833"/>
    </source>
</evidence>
<feature type="transmembrane region" description="Helical" evidence="2">
    <location>
        <begin position="6"/>
        <end position="25"/>
    </location>
</feature>
<keyword evidence="2" id="KW-0812">Transmembrane</keyword>
<gene>
    <name evidence="3" type="ORF">FHR82_001364</name>
</gene>
<keyword evidence="2" id="KW-0472">Membrane</keyword>
<evidence type="ECO:0000256" key="2">
    <source>
        <dbReference type="SAM" id="Phobius"/>
    </source>
</evidence>
<dbReference type="Proteomes" id="UP000520767">
    <property type="component" value="Unassembled WGS sequence"/>
</dbReference>
<keyword evidence="4" id="KW-1185">Reference proteome</keyword>
<dbReference type="PANTHER" id="PTHR12993:SF11">
    <property type="entry name" value="N-ACETYLGLUCOSAMINYL-PHOSPHATIDYLINOSITOL DE-N-ACETYLASE"/>
    <property type="match status" value="1"/>
</dbReference>
<sequence length="249" mass="26752">MTISVVAFGVVACVVLGVVVVVLALRPWVLPRRVVPVRSRRVLAIGAHPDDVELGCGGALAKFVDAGHEVRALVLSNGERGGAGATRVSEVDAAGRRIGIAGVTVLSFPDTDLPAHADALVAAIERVMERFNPDIILTHSGNDQHQDHRAVHLATLRAGRRHTSILCYESPSATADFRPSVFVDVQDYLEVKVRAVAAHRDQAGKPYMSGERLRGLAVFRGAQAKVRHAEGYEPVRMLDDSLDHSAGQR</sequence>
<dbReference type="AlphaFoldDB" id="A0A7W7Q1A0"/>
<dbReference type="InterPro" id="IPR003737">
    <property type="entry name" value="GlcNAc_PI_deacetylase-related"/>
</dbReference>
<dbReference type="GO" id="GO:0016137">
    <property type="term" value="P:glycoside metabolic process"/>
    <property type="evidence" value="ECO:0007669"/>
    <property type="project" value="UniProtKB-ARBA"/>
</dbReference>
<keyword evidence="2" id="KW-1133">Transmembrane helix</keyword>
<reference evidence="3 4" key="1">
    <citation type="submission" date="2020-08" db="EMBL/GenBank/DDBJ databases">
        <title>Genomic Encyclopedia of Type Strains, Phase III (KMG-III): the genomes of soil and plant-associated and newly described type strains.</title>
        <authorList>
            <person name="Whitman W."/>
        </authorList>
    </citation>
    <scope>NUCLEOTIDE SEQUENCE [LARGE SCALE GENOMIC DNA]</scope>
    <source>
        <strain evidence="3 4">CECT 8960</strain>
    </source>
</reference>
<accession>A0A7W7Q1A0</accession>
<dbReference type="GO" id="GO:0016811">
    <property type="term" value="F:hydrolase activity, acting on carbon-nitrogen (but not peptide) bonds, in linear amides"/>
    <property type="evidence" value="ECO:0007669"/>
    <property type="project" value="TreeGrafter"/>
</dbReference>
<comment type="caution">
    <text evidence="3">The sequence shown here is derived from an EMBL/GenBank/DDBJ whole genome shotgun (WGS) entry which is preliminary data.</text>
</comment>
<evidence type="ECO:0000313" key="3">
    <source>
        <dbReference type="EMBL" id="MBB4905147.1"/>
    </source>
</evidence>
<dbReference type="PANTHER" id="PTHR12993">
    <property type="entry name" value="N-ACETYLGLUCOSAMINYL-PHOSPHATIDYLINOSITOL DE-N-ACETYLASE-RELATED"/>
    <property type="match status" value="1"/>
</dbReference>
<dbReference type="EMBL" id="JACHJQ010000002">
    <property type="protein sequence ID" value="MBB4905147.1"/>
    <property type="molecule type" value="Genomic_DNA"/>
</dbReference>
<name>A0A7W7Q1A0_9PSEU</name>
<dbReference type="InterPro" id="IPR024078">
    <property type="entry name" value="LmbE-like_dom_sf"/>
</dbReference>
<protein>
    <submittedName>
        <fullName evidence="3">LmbE family N-acetylglucosaminyl deacetylase</fullName>
    </submittedName>
</protein>
<organism evidence="3 4">
    <name type="scientific">Actinophytocola algeriensis</name>
    <dbReference type="NCBI Taxonomy" id="1768010"/>
    <lineage>
        <taxon>Bacteria</taxon>
        <taxon>Bacillati</taxon>
        <taxon>Actinomycetota</taxon>
        <taxon>Actinomycetes</taxon>
        <taxon>Pseudonocardiales</taxon>
        <taxon>Pseudonocardiaceae</taxon>
    </lineage>
</organism>
<dbReference type="Pfam" id="PF02585">
    <property type="entry name" value="PIG-L"/>
    <property type="match status" value="1"/>
</dbReference>
<dbReference type="Gene3D" id="3.40.50.10320">
    <property type="entry name" value="LmbE-like"/>
    <property type="match status" value="1"/>
</dbReference>
<dbReference type="RefSeq" id="WP_184809432.1">
    <property type="nucleotide sequence ID" value="NZ_JACHJQ010000002.1"/>
</dbReference>
<keyword evidence="1" id="KW-0862">Zinc</keyword>
<proteinExistence type="predicted"/>